<dbReference type="SUPFAM" id="SSF88659">
    <property type="entry name" value="Sigma3 and sigma4 domains of RNA polymerase sigma factors"/>
    <property type="match status" value="1"/>
</dbReference>
<dbReference type="InterPro" id="IPR007627">
    <property type="entry name" value="RNA_pol_sigma70_r2"/>
</dbReference>
<reference evidence="8 9" key="1">
    <citation type="journal article" date="2010" name="J. Bacteriol.">
        <title>Genome sequence of the milbemycin-producing bacterium Streptomyces bingchenggensis.</title>
        <authorList>
            <person name="Wang X.J."/>
            <person name="Yan Y.J."/>
            <person name="Zhang B."/>
            <person name="An J."/>
            <person name="Wang J.J."/>
            <person name="Tian J."/>
            <person name="Jiang L."/>
            <person name="Chen Y.H."/>
            <person name="Huang S.X."/>
            <person name="Yin M."/>
            <person name="Zhang J."/>
            <person name="Gao A.L."/>
            <person name="Liu C.X."/>
            <person name="Zhu Z.X."/>
            <person name="Xiang W.S."/>
        </authorList>
    </citation>
    <scope>NUCLEOTIDE SEQUENCE [LARGE SCALE GENOMIC DNA]</scope>
    <source>
        <strain evidence="8 9">BCW-1</strain>
    </source>
</reference>
<dbReference type="PANTHER" id="PTHR43133">
    <property type="entry name" value="RNA POLYMERASE ECF-TYPE SIGMA FACTO"/>
    <property type="match status" value="1"/>
</dbReference>
<dbReference type="GO" id="GO:0016987">
    <property type="term" value="F:sigma factor activity"/>
    <property type="evidence" value="ECO:0007669"/>
    <property type="project" value="UniProtKB-KW"/>
</dbReference>
<keyword evidence="2" id="KW-0805">Transcription regulation</keyword>
<organism evidence="8 9">
    <name type="scientific">Streptomyces bingchenggensis (strain BCW-1)</name>
    <dbReference type="NCBI Taxonomy" id="749414"/>
    <lineage>
        <taxon>Bacteria</taxon>
        <taxon>Bacillati</taxon>
        <taxon>Actinomycetota</taxon>
        <taxon>Actinomycetes</taxon>
        <taxon>Kitasatosporales</taxon>
        <taxon>Streptomycetaceae</taxon>
        <taxon>Streptomyces</taxon>
    </lineage>
</organism>
<keyword evidence="4" id="KW-0238">DNA-binding</keyword>
<feature type="domain" description="RNA polymerase sigma-70 region 2" evidence="7">
    <location>
        <begin position="121"/>
        <end position="183"/>
    </location>
</feature>
<feature type="region of interest" description="Disordered" evidence="6">
    <location>
        <begin position="1"/>
        <end position="99"/>
    </location>
</feature>
<feature type="compositionally biased region" description="Polar residues" evidence="6">
    <location>
        <begin position="341"/>
        <end position="351"/>
    </location>
</feature>
<name>D7C014_STRBB</name>
<dbReference type="Pfam" id="PF04542">
    <property type="entry name" value="Sigma70_r2"/>
    <property type="match status" value="1"/>
</dbReference>
<evidence type="ECO:0000256" key="3">
    <source>
        <dbReference type="ARBA" id="ARBA00023082"/>
    </source>
</evidence>
<dbReference type="GO" id="GO:0003677">
    <property type="term" value="F:DNA binding"/>
    <property type="evidence" value="ECO:0007669"/>
    <property type="project" value="UniProtKB-KW"/>
</dbReference>
<evidence type="ECO:0000313" key="8">
    <source>
        <dbReference type="EMBL" id="ADI12054.1"/>
    </source>
</evidence>
<dbReference type="InterPro" id="IPR013324">
    <property type="entry name" value="RNA_pol_sigma_r3/r4-like"/>
</dbReference>
<feature type="region of interest" description="Disordered" evidence="6">
    <location>
        <begin position="339"/>
        <end position="361"/>
    </location>
</feature>
<dbReference type="STRING" id="749414.SBI_08936"/>
<evidence type="ECO:0000256" key="5">
    <source>
        <dbReference type="ARBA" id="ARBA00023163"/>
    </source>
</evidence>
<evidence type="ECO:0000259" key="7">
    <source>
        <dbReference type="Pfam" id="PF04542"/>
    </source>
</evidence>
<dbReference type="GO" id="GO:0006352">
    <property type="term" value="P:DNA-templated transcription initiation"/>
    <property type="evidence" value="ECO:0007669"/>
    <property type="project" value="InterPro"/>
</dbReference>
<proteinExistence type="inferred from homology"/>
<evidence type="ECO:0000256" key="4">
    <source>
        <dbReference type="ARBA" id="ARBA00023125"/>
    </source>
</evidence>
<gene>
    <name evidence="8" type="ordered locus">SBI_08936</name>
</gene>
<dbReference type="Gene3D" id="1.10.1740.10">
    <property type="match status" value="1"/>
</dbReference>
<protein>
    <recommendedName>
        <fullName evidence="7">RNA polymerase sigma-70 region 2 domain-containing protein</fullName>
    </recommendedName>
</protein>
<dbReference type="InterPro" id="IPR036388">
    <property type="entry name" value="WH-like_DNA-bd_sf"/>
</dbReference>
<dbReference type="SUPFAM" id="SSF88946">
    <property type="entry name" value="Sigma2 domain of RNA polymerase sigma factors"/>
    <property type="match status" value="1"/>
</dbReference>
<feature type="compositionally biased region" description="Basic and acidic residues" evidence="6">
    <location>
        <begin position="89"/>
        <end position="99"/>
    </location>
</feature>
<dbReference type="Gene3D" id="1.10.10.10">
    <property type="entry name" value="Winged helix-like DNA-binding domain superfamily/Winged helix DNA-binding domain"/>
    <property type="match status" value="1"/>
</dbReference>
<evidence type="ECO:0000256" key="6">
    <source>
        <dbReference type="SAM" id="MobiDB-lite"/>
    </source>
</evidence>
<dbReference type="InterPro" id="IPR039425">
    <property type="entry name" value="RNA_pol_sigma-70-like"/>
</dbReference>
<feature type="compositionally biased region" description="Basic and acidic residues" evidence="6">
    <location>
        <begin position="42"/>
        <end position="67"/>
    </location>
</feature>
<keyword evidence="9" id="KW-1185">Reference proteome</keyword>
<dbReference type="InterPro" id="IPR014284">
    <property type="entry name" value="RNA_pol_sigma-70_dom"/>
</dbReference>
<accession>D7C014</accession>
<dbReference type="HOGENOM" id="CLU_021839_0_0_11"/>
<evidence type="ECO:0000256" key="2">
    <source>
        <dbReference type="ARBA" id="ARBA00023015"/>
    </source>
</evidence>
<feature type="compositionally biased region" description="Polar residues" evidence="6">
    <location>
        <begin position="75"/>
        <end position="85"/>
    </location>
</feature>
<dbReference type="NCBIfam" id="TIGR02937">
    <property type="entry name" value="sigma70-ECF"/>
    <property type="match status" value="1"/>
</dbReference>
<dbReference type="eggNOG" id="COG1595">
    <property type="taxonomic scope" value="Bacteria"/>
</dbReference>
<comment type="similarity">
    <text evidence="1">Belongs to the sigma-70 factor family. ECF subfamily.</text>
</comment>
<dbReference type="AlphaFoldDB" id="D7C014"/>
<keyword evidence="3" id="KW-0731">Sigma factor</keyword>
<keyword evidence="5" id="KW-0804">Transcription</keyword>
<dbReference type="EMBL" id="CP002047">
    <property type="protein sequence ID" value="ADI12054.1"/>
    <property type="molecule type" value="Genomic_DNA"/>
</dbReference>
<dbReference type="PANTHER" id="PTHR43133:SF8">
    <property type="entry name" value="RNA POLYMERASE SIGMA FACTOR HI_1459-RELATED"/>
    <property type="match status" value="1"/>
</dbReference>
<feature type="compositionally biased region" description="Low complexity" evidence="6">
    <location>
        <begin position="32"/>
        <end position="41"/>
    </location>
</feature>
<dbReference type="Proteomes" id="UP000000377">
    <property type="component" value="Chromosome"/>
</dbReference>
<evidence type="ECO:0000256" key="1">
    <source>
        <dbReference type="ARBA" id="ARBA00010641"/>
    </source>
</evidence>
<dbReference type="PATRIC" id="fig|749414.3.peg.9205"/>
<evidence type="ECO:0000313" key="9">
    <source>
        <dbReference type="Proteomes" id="UP000000377"/>
    </source>
</evidence>
<dbReference type="InterPro" id="IPR013325">
    <property type="entry name" value="RNA_pol_sigma_r2"/>
</dbReference>
<sequence length="361" mass="39587">MTPHQPQACADRSSVGARRVPAQHETARHEAATAAGDPAAGHPDRPDQPNHADHPGEPDPEHLRDGSEPEPLSEQPPTRSPTRTGPNPRGREPTPSDQELTRRLQEAYRLGTANPTAGEILYRRHREAALAYARTCCRALHDAEDLVSEAFIRTFQAVRSGGGPRGPWRPYLLTVIRHTAIEWSAGERQVLLTADFESWQQRSTEADPQQRLLADEDRTLLIRSFQALPARWRTVLWHTLVEDASPQRVAALMGLSPSGLTSLAFRAREGLREAYLRAHVRSAAAEDDRCRHFGSMIGASVRRGAVRGRALARHLAECRFCAHAYTELLALNAAMPDATRATDSTPTTESAGASDASGCRG</sequence>
<dbReference type="KEGG" id="sbh:SBI_08936"/>